<dbReference type="HOGENOM" id="CLU_1265736_0_0_3"/>
<accession>A0A0F6U3L3</accession>
<organism evidence="3 4">
    <name type="scientific">Microcystis aeruginosa NIES-2549</name>
    <dbReference type="NCBI Taxonomy" id="1641812"/>
    <lineage>
        <taxon>Bacteria</taxon>
        <taxon>Bacillati</taxon>
        <taxon>Cyanobacteriota</taxon>
        <taxon>Cyanophyceae</taxon>
        <taxon>Oscillatoriophycideae</taxon>
        <taxon>Chroococcales</taxon>
        <taxon>Microcystaceae</taxon>
        <taxon>Microcystis</taxon>
    </lineage>
</organism>
<sequence>MMTTNKLTKTFASGSLAIGIATLSSVAGSLLVAPSAQAVQVFCNTGGSWTVGDKTISDILCDGFTTPDSFLRFAQSGLTYDFGGLFDPLENTAGSVSYKLQINGPKEFAGVELDSDCDDLLGGACNVNKKVWGDALNGTNLLADLYSFNGEEDFGSLSGQTIYVLDSWTPTDSAALSGIENAYTQTVPEPGTILGLLAVGGLGLVSRFKKQK</sequence>
<dbReference type="RefSeq" id="WP_052734175.1">
    <property type="nucleotide sequence ID" value="NZ_CP011304.1"/>
</dbReference>
<gene>
    <name evidence="3" type="ORF">MYAER_2024</name>
</gene>
<dbReference type="Proteomes" id="UP000034103">
    <property type="component" value="Chromosome"/>
</dbReference>
<dbReference type="NCBIfam" id="TIGR02595">
    <property type="entry name" value="PEP_CTERM"/>
    <property type="match status" value="1"/>
</dbReference>
<feature type="domain" description="Ice-binding protein C-terminal" evidence="2">
    <location>
        <begin position="186"/>
        <end position="210"/>
    </location>
</feature>
<feature type="chain" id="PRO_5002510364" description="Ice-binding protein C-terminal domain-containing protein" evidence="1">
    <location>
        <begin position="39"/>
        <end position="212"/>
    </location>
</feature>
<proteinExistence type="predicted"/>
<evidence type="ECO:0000259" key="2">
    <source>
        <dbReference type="Pfam" id="PF07589"/>
    </source>
</evidence>
<dbReference type="AlphaFoldDB" id="A0A0F6U3L3"/>
<name>A0A0F6U3L3_MICAE</name>
<evidence type="ECO:0000313" key="3">
    <source>
        <dbReference type="EMBL" id="AKE64372.1"/>
    </source>
</evidence>
<dbReference type="InterPro" id="IPR013424">
    <property type="entry name" value="Ice-binding_C"/>
</dbReference>
<keyword evidence="1" id="KW-0732">Signal</keyword>
<dbReference type="PATRIC" id="fig|1641812.3.peg.2093"/>
<feature type="signal peptide" evidence="1">
    <location>
        <begin position="1"/>
        <end position="38"/>
    </location>
</feature>
<reference evidence="3 4" key="1">
    <citation type="journal article" date="2015" name="Genome Announc.">
        <title>Complete Genome Sequence of Microcystis aeruginosa NIES-2549, a Bloom-Forming Cyanobacterium from Lake Kasumigaura, Japan.</title>
        <authorList>
            <person name="Yamaguchi H."/>
            <person name="Suzuki S."/>
            <person name="Tanabe Y."/>
            <person name="Osana Y."/>
            <person name="Shimura Y."/>
            <person name="Ishida K."/>
            <person name="Kawachi M."/>
        </authorList>
    </citation>
    <scope>NUCLEOTIDE SEQUENCE [LARGE SCALE GENOMIC DNA]</scope>
    <source>
        <strain evidence="3 4">NIES-2549</strain>
    </source>
</reference>
<dbReference type="EMBL" id="CP011304">
    <property type="protein sequence ID" value="AKE64372.1"/>
    <property type="molecule type" value="Genomic_DNA"/>
</dbReference>
<dbReference type="Pfam" id="PF07589">
    <property type="entry name" value="PEP-CTERM"/>
    <property type="match status" value="1"/>
</dbReference>
<evidence type="ECO:0000313" key="4">
    <source>
        <dbReference type="Proteomes" id="UP000034103"/>
    </source>
</evidence>
<evidence type="ECO:0000256" key="1">
    <source>
        <dbReference type="SAM" id="SignalP"/>
    </source>
</evidence>
<protein>
    <recommendedName>
        <fullName evidence="2">Ice-binding protein C-terminal domain-containing protein</fullName>
    </recommendedName>
</protein>